<reference evidence="6" key="1">
    <citation type="journal article" date="2019" name="Int. J. Syst. Evol. Microbiol.">
        <title>The Global Catalogue of Microorganisms (GCM) 10K type strain sequencing project: providing services to taxonomists for standard genome sequencing and annotation.</title>
        <authorList>
            <consortium name="The Broad Institute Genomics Platform"/>
            <consortium name="The Broad Institute Genome Sequencing Center for Infectious Disease"/>
            <person name="Wu L."/>
            <person name="Ma J."/>
        </authorList>
    </citation>
    <scope>NUCLEOTIDE SEQUENCE [LARGE SCALE GENOMIC DNA]</scope>
    <source>
        <strain evidence="6">CGMCC 4.7020</strain>
    </source>
</reference>
<feature type="region of interest" description="Disordered" evidence="3">
    <location>
        <begin position="184"/>
        <end position="243"/>
    </location>
</feature>
<keyword evidence="6" id="KW-1185">Reference proteome</keyword>
<gene>
    <name evidence="5" type="ORF">ACFQ5X_12010</name>
</gene>
<evidence type="ECO:0000256" key="2">
    <source>
        <dbReference type="ARBA" id="ARBA00023163"/>
    </source>
</evidence>
<keyword evidence="4" id="KW-0812">Transmembrane</keyword>
<sequence>MTSTTDTAGHPDVAEISDLTEGLLPPSRTADVRRHLDDCALCADVYDSLEEIRGLLGTLPGPTRMPDEVAGRIDAALAAEALLSAAAPGRTSEADDQSLTVSRETSTTDSRETSATSVSGPQSAPGSASSVNRPSGHSHAATGPGRSHRGRPGRRRVALLGTAFTAAALGLGAILFQTLGDDGADKSPQTATQQGSKNTYSEGTLQTRVTDLLAKNKNGRDRSGGSKHPWGVESNGADNGSGGVDTLITPAVQIPDCIQQGTGSTGAVLAAEKGTYKGTSVYLVVLPDTSDSTKVTAYLVDAACEKPGGTSPGKLLLTHSYTRS</sequence>
<feature type="transmembrane region" description="Helical" evidence="4">
    <location>
        <begin position="157"/>
        <end position="179"/>
    </location>
</feature>
<dbReference type="Proteomes" id="UP001597058">
    <property type="component" value="Unassembled WGS sequence"/>
</dbReference>
<keyword evidence="1" id="KW-0805">Transcription regulation</keyword>
<accession>A0ABW3XB08</accession>
<proteinExistence type="predicted"/>
<evidence type="ECO:0000256" key="4">
    <source>
        <dbReference type="SAM" id="Phobius"/>
    </source>
</evidence>
<keyword evidence="2" id="KW-0804">Transcription</keyword>
<evidence type="ECO:0000313" key="6">
    <source>
        <dbReference type="Proteomes" id="UP001597058"/>
    </source>
</evidence>
<keyword evidence="4" id="KW-0472">Membrane</keyword>
<dbReference type="InterPro" id="IPR041916">
    <property type="entry name" value="Anti_sigma_zinc_sf"/>
</dbReference>
<protein>
    <recommendedName>
        <fullName evidence="7">Zinc-finger</fullName>
    </recommendedName>
</protein>
<feature type="compositionally biased region" description="Polar residues" evidence="3">
    <location>
        <begin position="187"/>
        <end position="209"/>
    </location>
</feature>
<dbReference type="EMBL" id="JBHTMM010000011">
    <property type="protein sequence ID" value="MFD1306563.1"/>
    <property type="molecule type" value="Genomic_DNA"/>
</dbReference>
<dbReference type="Gene3D" id="1.10.10.1320">
    <property type="entry name" value="Anti-sigma factor, zinc-finger domain"/>
    <property type="match status" value="1"/>
</dbReference>
<name>A0ABW3XB08_9ACTN</name>
<evidence type="ECO:0000256" key="1">
    <source>
        <dbReference type="ARBA" id="ARBA00023015"/>
    </source>
</evidence>
<comment type="caution">
    <text evidence="5">The sequence shown here is derived from an EMBL/GenBank/DDBJ whole genome shotgun (WGS) entry which is preliminary data.</text>
</comment>
<feature type="region of interest" description="Disordered" evidence="3">
    <location>
        <begin position="86"/>
        <end position="152"/>
    </location>
</feature>
<evidence type="ECO:0000313" key="5">
    <source>
        <dbReference type="EMBL" id="MFD1306563.1"/>
    </source>
</evidence>
<organism evidence="5 6">
    <name type="scientific">Streptomyces kaempferi</name>
    <dbReference type="NCBI Taxonomy" id="333725"/>
    <lineage>
        <taxon>Bacteria</taxon>
        <taxon>Bacillati</taxon>
        <taxon>Actinomycetota</taxon>
        <taxon>Actinomycetes</taxon>
        <taxon>Kitasatosporales</taxon>
        <taxon>Streptomycetaceae</taxon>
        <taxon>Streptomyces</taxon>
    </lineage>
</organism>
<evidence type="ECO:0000256" key="3">
    <source>
        <dbReference type="SAM" id="MobiDB-lite"/>
    </source>
</evidence>
<dbReference type="RefSeq" id="WP_356011474.1">
    <property type="nucleotide sequence ID" value="NZ_JBHSKH010000023.1"/>
</dbReference>
<feature type="compositionally biased region" description="Low complexity" evidence="3">
    <location>
        <begin position="102"/>
        <end position="131"/>
    </location>
</feature>
<evidence type="ECO:0008006" key="7">
    <source>
        <dbReference type="Google" id="ProtNLM"/>
    </source>
</evidence>
<keyword evidence="4" id="KW-1133">Transmembrane helix</keyword>
<feature type="region of interest" description="Disordered" evidence="3">
    <location>
        <begin position="1"/>
        <end position="24"/>
    </location>
</feature>